<keyword evidence="3" id="KW-1185">Reference proteome</keyword>
<comment type="caution">
    <text evidence="2">The sequence shown here is derived from an EMBL/GenBank/DDBJ whole genome shotgun (WGS) entry which is preliminary data.</text>
</comment>
<evidence type="ECO:0000313" key="2">
    <source>
        <dbReference type="EMBL" id="MXQ55272.1"/>
    </source>
</evidence>
<feature type="domain" description="YvlB/LiaX N-terminal" evidence="1">
    <location>
        <begin position="3"/>
        <end position="33"/>
    </location>
</feature>
<dbReference type="RefSeq" id="WP_160802626.1">
    <property type="nucleotide sequence ID" value="NZ_WUUL01000013.1"/>
</dbReference>
<name>A0A6I4W4P5_9BACL</name>
<evidence type="ECO:0000259" key="1">
    <source>
        <dbReference type="Pfam" id="PF22746"/>
    </source>
</evidence>
<dbReference type="EMBL" id="WUUL01000013">
    <property type="protein sequence ID" value="MXQ55272.1"/>
    <property type="molecule type" value="Genomic_DNA"/>
</dbReference>
<reference evidence="2 3" key="1">
    <citation type="submission" date="2019-12" db="EMBL/GenBank/DDBJ databases">
        <title>Whole-genome analyses of novel actinobacteria.</title>
        <authorList>
            <person name="Sahin N."/>
            <person name="Saygin H."/>
        </authorList>
    </citation>
    <scope>NUCLEOTIDE SEQUENCE [LARGE SCALE GENOMIC DNA]</scope>
    <source>
        <strain evidence="2 3">KC615</strain>
    </source>
</reference>
<organism evidence="2 3">
    <name type="scientific">Shimazuella alba</name>
    <dbReference type="NCBI Taxonomy" id="2690964"/>
    <lineage>
        <taxon>Bacteria</taxon>
        <taxon>Bacillati</taxon>
        <taxon>Bacillota</taxon>
        <taxon>Bacilli</taxon>
        <taxon>Bacillales</taxon>
        <taxon>Thermoactinomycetaceae</taxon>
        <taxon>Shimazuella</taxon>
    </lineage>
</organism>
<dbReference type="Pfam" id="PF22746">
    <property type="entry name" value="SHOCT-like_DUF2089-C"/>
    <property type="match status" value="1"/>
</dbReference>
<dbReference type="Proteomes" id="UP000430692">
    <property type="component" value="Unassembled WGS sequence"/>
</dbReference>
<sequence length="127" mass="14368">MKEEIAKILTMVQEEKITAEKGAELIELLKDEKNRSHSSSHSVYLKKMLKVRIDSSDGDKINVNLPLNFVKSLIITGQHLAEKFPESEKYIKDIDMDLLIHAIENEVEGQIVDIHSANGDTVQIVIE</sequence>
<gene>
    <name evidence="2" type="ORF">GSM42_16435</name>
</gene>
<evidence type="ECO:0000313" key="3">
    <source>
        <dbReference type="Proteomes" id="UP000430692"/>
    </source>
</evidence>
<dbReference type="InterPro" id="IPR053959">
    <property type="entry name" value="YvlB/LiaX_N"/>
</dbReference>
<protein>
    <recommendedName>
        <fullName evidence="1">YvlB/LiaX N-terminal domain-containing protein</fullName>
    </recommendedName>
</protein>
<proteinExistence type="predicted"/>
<accession>A0A6I4W4P5</accession>
<dbReference type="AlphaFoldDB" id="A0A6I4W4P5"/>